<organism evidence="2 3">
    <name type="scientific">Bradyrhizobium diazoefficiens</name>
    <dbReference type="NCBI Taxonomy" id="1355477"/>
    <lineage>
        <taxon>Bacteria</taxon>
        <taxon>Pseudomonadati</taxon>
        <taxon>Pseudomonadota</taxon>
        <taxon>Alphaproteobacteria</taxon>
        <taxon>Hyphomicrobiales</taxon>
        <taxon>Nitrobacteraceae</taxon>
        <taxon>Bradyrhizobium</taxon>
    </lineage>
</organism>
<reference evidence="2 3" key="1">
    <citation type="submission" date="2014-11" db="EMBL/GenBank/DDBJ databases">
        <title>Symbiosis island explosion on the genome of extra-slow-growing strains of soybean bradyrhizobia with massive insertion sequences.</title>
        <authorList>
            <person name="Iida T."/>
            <person name="Minamisawa K."/>
        </authorList>
    </citation>
    <scope>NUCLEOTIDE SEQUENCE [LARGE SCALE GENOMIC DNA]</scope>
    <source>
        <strain evidence="2 3">NK6</strain>
    </source>
</reference>
<evidence type="ECO:0000313" key="3">
    <source>
        <dbReference type="Proteomes" id="UP000063308"/>
    </source>
</evidence>
<gene>
    <name evidence="2" type="ORF">NK6_1828</name>
</gene>
<proteinExistence type="predicted"/>
<feature type="transmembrane region" description="Helical" evidence="1">
    <location>
        <begin position="6"/>
        <end position="27"/>
    </location>
</feature>
<dbReference type="EMBL" id="AP014685">
    <property type="protein sequence ID" value="BAR55012.1"/>
    <property type="molecule type" value="Genomic_DNA"/>
</dbReference>
<name>A0A0E4FRJ3_9BRAD</name>
<keyword evidence="1" id="KW-0812">Transmembrane</keyword>
<keyword evidence="1" id="KW-0472">Membrane</keyword>
<protein>
    <submittedName>
        <fullName evidence="2">Uncharacterized protein</fullName>
    </submittedName>
</protein>
<evidence type="ECO:0000313" key="2">
    <source>
        <dbReference type="EMBL" id="BAR55012.1"/>
    </source>
</evidence>
<sequence length="30" mass="2998">MDAPDLYAAPAGIACVAALILSAWIPIGGR</sequence>
<accession>A0A0E4FRJ3</accession>
<dbReference type="AlphaFoldDB" id="A0A0E4FRJ3"/>
<keyword evidence="1" id="KW-1133">Transmembrane helix</keyword>
<evidence type="ECO:0000256" key="1">
    <source>
        <dbReference type="SAM" id="Phobius"/>
    </source>
</evidence>
<dbReference type="Proteomes" id="UP000063308">
    <property type="component" value="Chromosome"/>
</dbReference>